<dbReference type="Pfam" id="PF00350">
    <property type="entry name" value="Dynamin_N"/>
    <property type="match status" value="1"/>
</dbReference>
<dbReference type="InterPro" id="IPR051943">
    <property type="entry name" value="TRAFAC_Dynamin-like_GTPase"/>
</dbReference>
<dbReference type="Proteomes" id="UP000614601">
    <property type="component" value="Unassembled WGS sequence"/>
</dbReference>
<dbReference type="Gene3D" id="3.40.50.300">
    <property type="entry name" value="P-loop containing nucleotide triphosphate hydrolases"/>
    <property type="match status" value="1"/>
</dbReference>
<comment type="caution">
    <text evidence="5">The sequence shown here is derived from an EMBL/GenBank/DDBJ whole genome shotgun (WGS) entry which is preliminary data.</text>
</comment>
<feature type="domain" description="DUF5600" evidence="4">
    <location>
        <begin position="288"/>
        <end position="390"/>
    </location>
</feature>
<protein>
    <recommendedName>
        <fullName evidence="7">Dynamin-type G domain-containing protein</fullName>
    </recommendedName>
</protein>
<accession>A0A811L8K3</accession>
<feature type="domain" description="EH" evidence="3">
    <location>
        <begin position="26"/>
        <end position="53"/>
    </location>
</feature>
<dbReference type="Proteomes" id="UP000783686">
    <property type="component" value="Unassembled WGS sequence"/>
</dbReference>
<feature type="compositionally biased region" description="Polar residues" evidence="1">
    <location>
        <begin position="436"/>
        <end position="447"/>
    </location>
</feature>
<name>A0A811L8K3_9BILA</name>
<sequence length="511" mass="57827">MCKANKSFKEKQICDEKVIKWLMERYQAKVVPVETRHSFERFHSPRLTEAEFEAKPVIMLLGQYSTGKTSMIKYLCNEEYPGSSIGPEPTTDSFNVVHYAEEPHITEGMSLTEDTRFPFQGLKSFGTTFCSHLRGCGLNAPLLKYMSLLDTPGLLAGEKHTTHRQYDFNKVIKFLSDKVDLIFLLFDTTKLDTTEELKQVINCLRGNEEKVRILLNKADLVDEAEMIRVRGALMWNLSKILVAPEVPRVYIGSFTRNPIDPTVMNTYKEDYLDMFSEILWCVNRARSRKINDLIKRIQVVEIHAGLMTFLCGSKWKFPNSPHGMAKMLNEGRIRQKFMEYRIIRRKMLQDLPDKDQFRKIAVETNRKDWVKEDPRLMKQLHDFLETDIPAALVTMEYDENPSAELQFVFKDLIDAIEKAPPIPPTSRLDDDDKVTAETTTHGGNTRTVEVPSQAGGVITAVGAGPPQAGGDPTAQGANTQTGAPKTKVGISDPPIHVYKKATTPPVVPSQA</sequence>
<dbReference type="OrthoDB" id="1716625at2759"/>
<evidence type="ECO:0000313" key="6">
    <source>
        <dbReference type="Proteomes" id="UP000614601"/>
    </source>
</evidence>
<dbReference type="InterPro" id="IPR045063">
    <property type="entry name" value="Dynamin_N"/>
</dbReference>
<reference evidence="5" key="1">
    <citation type="submission" date="2020-09" db="EMBL/GenBank/DDBJ databases">
        <authorList>
            <person name="Kikuchi T."/>
        </authorList>
    </citation>
    <scope>NUCLEOTIDE SEQUENCE</scope>
    <source>
        <strain evidence="5">SH1</strain>
    </source>
</reference>
<organism evidence="5 6">
    <name type="scientific">Bursaphelenchus okinawaensis</name>
    <dbReference type="NCBI Taxonomy" id="465554"/>
    <lineage>
        <taxon>Eukaryota</taxon>
        <taxon>Metazoa</taxon>
        <taxon>Ecdysozoa</taxon>
        <taxon>Nematoda</taxon>
        <taxon>Chromadorea</taxon>
        <taxon>Rhabditida</taxon>
        <taxon>Tylenchina</taxon>
        <taxon>Tylenchomorpha</taxon>
        <taxon>Aphelenchoidea</taxon>
        <taxon>Aphelenchoididae</taxon>
        <taxon>Bursaphelenchus</taxon>
    </lineage>
</organism>
<gene>
    <name evidence="5" type="ORF">BOKJ2_LOCUS10821</name>
</gene>
<feature type="region of interest" description="Disordered" evidence="1">
    <location>
        <begin position="420"/>
        <end position="511"/>
    </location>
</feature>
<evidence type="ECO:0000259" key="3">
    <source>
        <dbReference type="Pfam" id="PF16880"/>
    </source>
</evidence>
<dbReference type="PANTHER" id="PTHR43681:SF1">
    <property type="entry name" value="SARCALUMENIN"/>
    <property type="match status" value="1"/>
</dbReference>
<dbReference type="AlphaFoldDB" id="A0A811L8K3"/>
<dbReference type="InterPro" id="IPR040990">
    <property type="entry name" value="DUF5600"/>
</dbReference>
<keyword evidence="6" id="KW-1185">Reference proteome</keyword>
<dbReference type="PANTHER" id="PTHR43681">
    <property type="entry name" value="TRANSMEMBRANE GTPASE FZO"/>
    <property type="match status" value="1"/>
</dbReference>
<dbReference type="EMBL" id="CAJFCW020000005">
    <property type="protein sequence ID" value="CAG9119502.1"/>
    <property type="molecule type" value="Genomic_DNA"/>
</dbReference>
<feature type="domain" description="Dynamin N-terminal" evidence="2">
    <location>
        <begin position="58"/>
        <end position="217"/>
    </location>
</feature>
<dbReference type="InterPro" id="IPR027417">
    <property type="entry name" value="P-loop_NTPase"/>
</dbReference>
<proteinExistence type="predicted"/>
<dbReference type="Pfam" id="PF16880">
    <property type="entry name" value="EHD_N"/>
    <property type="match status" value="1"/>
</dbReference>
<dbReference type="InterPro" id="IPR031692">
    <property type="entry name" value="EHD_N"/>
</dbReference>
<dbReference type="Gene3D" id="1.10.268.20">
    <property type="match status" value="1"/>
</dbReference>
<evidence type="ECO:0000256" key="1">
    <source>
        <dbReference type="SAM" id="MobiDB-lite"/>
    </source>
</evidence>
<dbReference type="SUPFAM" id="SSF52540">
    <property type="entry name" value="P-loop containing nucleoside triphosphate hydrolases"/>
    <property type="match status" value="1"/>
</dbReference>
<evidence type="ECO:0000313" key="5">
    <source>
        <dbReference type="EMBL" id="CAD5224051.1"/>
    </source>
</evidence>
<evidence type="ECO:0008006" key="7">
    <source>
        <dbReference type="Google" id="ProtNLM"/>
    </source>
</evidence>
<dbReference type="Pfam" id="PF18150">
    <property type="entry name" value="DUF5600"/>
    <property type="match status" value="1"/>
</dbReference>
<evidence type="ECO:0000259" key="2">
    <source>
        <dbReference type="Pfam" id="PF00350"/>
    </source>
</evidence>
<evidence type="ECO:0000259" key="4">
    <source>
        <dbReference type="Pfam" id="PF18150"/>
    </source>
</evidence>
<dbReference type="EMBL" id="CAJFDH010000005">
    <property type="protein sequence ID" value="CAD5224051.1"/>
    <property type="molecule type" value="Genomic_DNA"/>
</dbReference>